<keyword evidence="1" id="KW-1133">Transmembrane helix</keyword>
<organism evidence="2 3">
    <name type="scientific">Mortierella polycephala</name>
    <dbReference type="NCBI Taxonomy" id="41804"/>
    <lineage>
        <taxon>Eukaryota</taxon>
        <taxon>Fungi</taxon>
        <taxon>Fungi incertae sedis</taxon>
        <taxon>Mucoromycota</taxon>
        <taxon>Mortierellomycotina</taxon>
        <taxon>Mortierellomycetes</taxon>
        <taxon>Mortierellales</taxon>
        <taxon>Mortierellaceae</taxon>
        <taxon>Mortierella</taxon>
    </lineage>
</organism>
<proteinExistence type="predicted"/>
<dbReference type="EMBL" id="JAAAJA010000008">
    <property type="protein sequence ID" value="KAG0267069.1"/>
    <property type="molecule type" value="Genomic_DNA"/>
</dbReference>
<feature type="transmembrane region" description="Helical" evidence="1">
    <location>
        <begin position="47"/>
        <end position="68"/>
    </location>
</feature>
<dbReference type="AlphaFoldDB" id="A0A9P6UB50"/>
<sequence length="178" mass="19471">MSPTTQASNATAKAIIYTSAGLQAIIALIGLLSAATKSVKITKAFSYLWWGITLVVLAMSIGSVYLVAKKNRDAVEDECRTSLKPSNGIMVTDDEVYNCYRTAVVISAVVLGVQFILMCLVGWIIQRFLREVKQDAAIDAAVKAVDDGEVHPIPFNDYQTPDDFKLQRIQYGLASVDY</sequence>
<evidence type="ECO:0000313" key="3">
    <source>
        <dbReference type="Proteomes" id="UP000726737"/>
    </source>
</evidence>
<keyword evidence="1" id="KW-0812">Transmembrane</keyword>
<name>A0A9P6UB50_9FUNG</name>
<reference evidence="2" key="1">
    <citation type="journal article" date="2020" name="Fungal Divers.">
        <title>Resolving the Mortierellaceae phylogeny through synthesis of multi-gene phylogenetics and phylogenomics.</title>
        <authorList>
            <person name="Vandepol N."/>
            <person name="Liber J."/>
            <person name="Desiro A."/>
            <person name="Na H."/>
            <person name="Kennedy M."/>
            <person name="Barry K."/>
            <person name="Grigoriev I.V."/>
            <person name="Miller A.N."/>
            <person name="O'Donnell K."/>
            <person name="Stajich J.E."/>
            <person name="Bonito G."/>
        </authorList>
    </citation>
    <scope>NUCLEOTIDE SEQUENCE</scope>
    <source>
        <strain evidence="2">KOD948</strain>
    </source>
</reference>
<feature type="transmembrane region" description="Helical" evidence="1">
    <location>
        <begin position="14"/>
        <end position="35"/>
    </location>
</feature>
<keyword evidence="3" id="KW-1185">Reference proteome</keyword>
<protein>
    <submittedName>
        <fullName evidence="2">Uncharacterized protein</fullName>
    </submittedName>
</protein>
<keyword evidence="1" id="KW-0472">Membrane</keyword>
<dbReference type="OrthoDB" id="2418493at2759"/>
<feature type="transmembrane region" description="Helical" evidence="1">
    <location>
        <begin position="103"/>
        <end position="125"/>
    </location>
</feature>
<accession>A0A9P6UB50</accession>
<comment type="caution">
    <text evidence="2">The sequence shown here is derived from an EMBL/GenBank/DDBJ whole genome shotgun (WGS) entry which is preliminary data.</text>
</comment>
<evidence type="ECO:0000313" key="2">
    <source>
        <dbReference type="EMBL" id="KAG0267069.1"/>
    </source>
</evidence>
<gene>
    <name evidence="2" type="ORF">BG011_009141</name>
</gene>
<evidence type="ECO:0000256" key="1">
    <source>
        <dbReference type="SAM" id="Phobius"/>
    </source>
</evidence>
<dbReference type="Proteomes" id="UP000726737">
    <property type="component" value="Unassembled WGS sequence"/>
</dbReference>